<keyword evidence="2" id="KW-1185">Reference proteome</keyword>
<evidence type="ECO:0000313" key="1">
    <source>
        <dbReference type="EMBL" id="AIT14036.1"/>
    </source>
</evidence>
<dbReference type="EMBL" id="KM507819">
    <property type="protein sequence ID" value="AIT14036.1"/>
    <property type="molecule type" value="Genomic_DNA"/>
</dbReference>
<reference evidence="1 2" key="1">
    <citation type="submission" date="2014-09" db="EMBL/GenBank/DDBJ databases">
        <authorList>
            <person name="Lapin J.S."/>
            <person name="Pope W.H."/>
            <person name="Hua J."/>
            <person name="Ford M.E."/>
            <person name="Conway J.F."/>
            <person name="Hatfull G.F."/>
            <person name="Hendrix R.W."/>
        </authorList>
    </citation>
    <scope>NUCLEOTIDE SEQUENCE [LARGE SCALE GENOMIC DNA]</scope>
</reference>
<protein>
    <submittedName>
        <fullName evidence="1">Uncharacterized protein</fullName>
    </submittedName>
</protein>
<dbReference type="GeneID" id="22111186"/>
<accession>A0A097EXA5</accession>
<dbReference type="KEGG" id="vg:22111186"/>
<dbReference type="RefSeq" id="YP_009101733.1">
    <property type="nucleotide sequence ID" value="NC_025447.1"/>
</dbReference>
<evidence type="ECO:0000313" key="2">
    <source>
        <dbReference type="Proteomes" id="UP000029889"/>
    </source>
</evidence>
<organism evidence="1 2">
    <name type="scientific">Escherichia phage 121Q</name>
    <dbReference type="NCBI Taxonomy" id="1555202"/>
    <lineage>
        <taxon>Viruses</taxon>
        <taxon>Duplodnaviria</taxon>
        <taxon>Heunggongvirae</taxon>
        <taxon>Uroviricota</taxon>
        <taxon>Caudoviricetes</taxon>
        <taxon>Asteriusvirus</taxon>
        <taxon>Asteriusvirus av121Q</taxon>
    </lineage>
</organism>
<dbReference type="Proteomes" id="UP000029889">
    <property type="component" value="Segment"/>
</dbReference>
<gene>
    <name evidence="1" type="primary">146</name>
    <name evidence="1" type="ORF">PBI_121Q_146</name>
</gene>
<proteinExistence type="predicted"/>
<sequence length="142" mass="16458">MNAMSYLFTLIDKYVDIVYRQVCSDTFETKNPIRDGIFDVAVGSFLNGYTESLYNSNNIFISVQSRHTSDYAVSIDIWENNIEIDITEHTNICVDDTFNQLTEEMYLQLNFVHDLTNISYDTLRKICFLSGVIRSNMSKYGK</sequence>
<name>A0A097EXA5_9CAUD</name>